<evidence type="ECO:0000313" key="2">
    <source>
        <dbReference type="EMBL" id="EOA37924.1"/>
    </source>
</evidence>
<gene>
    <name evidence="2" type="ORF">CARUB_v10009391mg</name>
</gene>
<name>R0I6H4_9BRAS</name>
<accession>R0I6H4</accession>
<dbReference type="AlphaFoldDB" id="R0I6H4"/>
<dbReference type="Proteomes" id="UP000029121">
    <property type="component" value="Unassembled WGS sequence"/>
</dbReference>
<organism evidence="2 3">
    <name type="scientific">Capsella rubella</name>
    <dbReference type="NCBI Taxonomy" id="81985"/>
    <lineage>
        <taxon>Eukaryota</taxon>
        <taxon>Viridiplantae</taxon>
        <taxon>Streptophyta</taxon>
        <taxon>Embryophyta</taxon>
        <taxon>Tracheophyta</taxon>
        <taxon>Spermatophyta</taxon>
        <taxon>Magnoliopsida</taxon>
        <taxon>eudicotyledons</taxon>
        <taxon>Gunneridae</taxon>
        <taxon>Pentapetalae</taxon>
        <taxon>rosids</taxon>
        <taxon>malvids</taxon>
        <taxon>Brassicales</taxon>
        <taxon>Brassicaceae</taxon>
        <taxon>Camelineae</taxon>
        <taxon>Capsella</taxon>
    </lineage>
</organism>
<evidence type="ECO:0000259" key="1">
    <source>
        <dbReference type="Pfam" id="PF03478"/>
    </source>
</evidence>
<sequence>MSRRESNPSLRIMEISTLKRPSSSPDLQSSKAVRSTLILQPKFGSPLLMLSLEKGGCRVYNPADDMVYETKSDLSGYRFLASSGKWFLVIDPRLKLYIIDVFSEERIELPALETFKGTIFKLERLGEDKIRNVKMCTFSCFGSPQTAEDVRGFLWVDDKKGDYVVLWRFEYNEYLAFCKKGDDHYREIPTRVGVRMDLQGLRDMLLTGYNLYIFSSRNFIRHLDLSGGHDGFTDVSVNHRHPMWLPPLGKDERERIRKYQIHKSTARIAVTRSGEVLYVETYMLNSGMGRMFHLYKRDPKDLDPNTINTLLVEVHSLGDEALFLDLGITVPADHTLGIEPNSIYFTRADHIFHHKSPSIEICVFSLTTKTFKHFPIFDGSNIKDAKWFLPS</sequence>
<keyword evidence="3" id="KW-1185">Reference proteome</keyword>
<proteinExistence type="predicted"/>
<evidence type="ECO:0000313" key="3">
    <source>
        <dbReference type="Proteomes" id="UP000029121"/>
    </source>
</evidence>
<dbReference type="PANTHER" id="PTHR44259">
    <property type="entry name" value="OS07G0183000 PROTEIN-RELATED"/>
    <property type="match status" value="1"/>
</dbReference>
<dbReference type="EMBL" id="KB870805">
    <property type="protein sequence ID" value="EOA37924.1"/>
    <property type="molecule type" value="Genomic_DNA"/>
</dbReference>
<protein>
    <recommendedName>
        <fullName evidence="1">KIB1-4 beta-propeller domain-containing protein</fullName>
    </recommendedName>
</protein>
<dbReference type="InterPro" id="IPR050942">
    <property type="entry name" value="F-box_BR-signaling"/>
</dbReference>
<dbReference type="InterPro" id="IPR005174">
    <property type="entry name" value="KIB1-4_b-propeller"/>
</dbReference>
<feature type="domain" description="KIB1-4 beta-propeller" evidence="1">
    <location>
        <begin position="60"/>
        <end position="364"/>
    </location>
</feature>
<dbReference type="Pfam" id="PF03478">
    <property type="entry name" value="Beta-prop_KIB1-4"/>
    <property type="match status" value="1"/>
</dbReference>
<dbReference type="PANTHER" id="PTHR44259:SF73">
    <property type="entry name" value="F-BOX PROTEIN (DUF295)"/>
    <property type="match status" value="1"/>
</dbReference>
<dbReference type="OrthoDB" id="642536at2759"/>
<dbReference type="KEGG" id="crb:17898266"/>
<reference evidence="3" key="1">
    <citation type="journal article" date="2013" name="Nat. Genet.">
        <title>The Capsella rubella genome and the genomic consequences of rapid mating system evolution.</title>
        <authorList>
            <person name="Slotte T."/>
            <person name="Hazzouri K.M."/>
            <person name="Agren J.A."/>
            <person name="Koenig D."/>
            <person name="Maumus F."/>
            <person name="Guo Y.L."/>
            <person name="Steige K."/>
            <person name="Platts A.E."/>
            <person name="Escobar J.S."/>
            <person name="Newman L.K."/>
            <person name="Wang W."/>
            <person name="Mandakova T."/>
            <person name="Vello E."/>
            <person name="Smith L.M."/>
            <person name="Henz S.R."/>
            <person name="Steffen J."/>
            <person name="Takuno S."/>
            <person name="Brandvain Y."/>
            <person name="Coop G."/>
            <person name="Andolfatto P."/>
            <person name="Hu T.T."/>
            <person name="Blanchette M."/>
            <person name="Clark R.M."/>
            <person name="Quesneville H."/>
            <person name="Nordborg M."/>
            <person name="Gaut B.S."/>
            <person name="Lysak M.A."/>
            <person name="Jenkins J."/>
            <person name="Grimwood J."/>
            <person name="Chapman J."/>
            <person name="Prochnik S."/>
            <person name="Shu S."/>
            <person name="Rokhsar D."/>
            <person name="Schmutz J."/>
            <person name="Weigel D."/>
            <person name="Wright S.I."/>
        </authorList>
    </citation>
    <scope>NUCLEOTIDE SEQUENCE [LARGE SCALE GENOMIC DNA]</scope>
    <source>
        <strain evidence="3">cv. Monte Gargano</strain>
    </source>
</reference>